<evidence type="ECO:0000256" key="2">
    <source>
        <dbReference type="ARBA" id="ARBA00022475"/>
    </source>
</evidence>
<reference evidence="9 10" key="1">
    <citation type="submission" date="2019-06" db="EMBL/GenBank/DDBJ databases">
        <title>Aeromicrobium sp. nov., isolated from a maize field.</title>
        <authorList>
            <person name="Lin S.-Y."/>
            <person name="Tsai C.-F."/>
            <person name="Young C.-C."/>
        </authorList>
    </citation>
    <scope>NUCLEOTIDE SEQUENCE [LARGE SCALE GENOMIC DNA]</scope>
    <source>
        <strain evidence="9 10">CC-CFT486</strain>
    </source>
</reference>
<keyword evidence="5 8" id="KW-0812">Transmembrane</keyword>
<evidence type="ECO:0000256" key="7">
    <source>
        <dbReference type="ARBA" id="ARBA00023136"/>
    </source>
</evidence>
<gene>
    <name evidence="9" type="ORF">FHP06_01460</name>
</gene>
<feature type="transmembrane region" description="Helical" evidence="8">
    <location>
        <begin position="142"/>
        <end position="161"/>
    </location>
</feature>
<feature type="transmembrane region" description="Helical" evidence="8">
    <location>
        <begin position="190"/>
        <end position="206"/>
    </location>
</feature>
<feature type="transmembrane region" description="Helical" evidence="8">
    <location>
        <begin position="89"/>
        <end position="111"/>
    </location>
</feature>
<evidence type="ECO:0000256" key="1">
    <source>
        <dbReference type="ARBA" id="ARBA00004651"/>
    </source>
</evidence>
<dbReference type="GO" id="GO:0005886">
    <property type="term" value="C:plasma membrane"/>
    <property type="evidence" value="ECO:0007669"/>
    <property type="project" value="UniProtKB-SubCell"/>
</dbReference>
<comment type="subcellular location">
    <subcellularLocation>
        <location evidence="1">Cell membrane</location>
        <topology evidence="1">Multi-pass membrane protein</topology>
    </subcellularLocation>
</comment>
<protein>
    <submittedName>
        <fullName evidence="9">Uncharacterized protein</fullName>
    </submittedName>
</protein>
<sequence>MTTTLRSPTVVPRDGRDAHRRVVVVSALAAAGSRLPFLSRPPGPDEGGFLLVGGQWHAGSGSLYGSYWVDRPPLLIAVYRWAAQTGGLVSLRLVGCLAVVLVVVLSAYLARRIAGPRAGCWAAVAATAFLVSPLSGSREVNGELLAAPLVLVGMSAALTALMAPNRTRVILAAAGAGAAAVAALLVKQNFADVAVFGVVLGATMLWRGEVDRSRLRHVVPAATAGGGLVAVVVGGWAVLHGTSLTGVVDAMYPFRVAASRTMAEHGGAHAVIRMHRLFAAWVFTGLGLVSALAGWALVTRRVRDGVVWALAATIAFEGVSIALGGNFWLHYLVQLVGPVSVVTGVLVARRVRGSREVVIAAGVLAVGLWSVSLSLDPAANGATVGRTVAASSRAGDTIVTAYGQPDVAETAGLSSPYPYLWSLPVKTLDPHLTRLDAVLRGPAAPTWLVVWKNIDSWGLDAAETRAILAAAYHPAGRVCGHEVYLRDGLDRPALADPICSKGASTIGGALERHLL</sequence>
<accession>A0A5C8NM59</accession>
<keyword evidence="10" id="KW-1185">Reference proteome</keyword>
<dbReference type="OrthoDB" id="3778591at2"/>
<dbReference type="PANTHER" id="PTHR33908:SF11">
    <property type="entry name" value="MEMBRANE PROTEIN"/>
    <property type="match status" value="1"/>
</dbReference>
<organism evidence="9 10">
    <name type="scientific">Aeromicrobium terrae</name>
    <dbReference type="NCBI Taxonomy" id="2498846"/>
    <lineage>
        <taxon>Bacteria</taxon>
        <taxon>Bacillati</taxon>
        <taxon>Actinomycetota</taxon>
        <taxon>Actinomycetes</taxon>
        <taxon>Propionibacteriales</taxon>
        <taxon>Nocardioidaceae</taxon>
        <taxon>Aeromicrobium</taxon>
    </lineage>
</organism>
<feature type="transmembrane region" description="Helical" evidence="8">
    <location>
        <begin position="20"/>
        <end position="37"/>
    </location>
</feature>
<keyword evidence="4" id="KW-0808">Transferase</keyword>
<dbReference type="PANTHER" id="PTHR33908">
    <property type="entry name" value="MANNOSYLTRANSFERASE YKCB-RELATED"/>
    <property type="match status" value="1"/>
</dbReference>
<dbReference type="AlphaFoldDB" id="A0A5C8NM59"/>
<keyword evidence="2" id="KW-1003">Cell membrane</keyword>
<evidence type="ECO:0000256" key="5">
    <source>
        <dbReference type="ARBA" id="ARBA00022692"/>
    </source>
</evidence>
<evidence type="ECO:0000256" key="6">
    <source>
        <dbReference type="ARBA" id="ARBA00022989"/>
    </source>
</evidence>
<feature type="transmembrane region" description="Helical" evidence="8">
    <location>
        <begin position="218"/>
        <end position="239"/>
    </location>
</feature>
<dbReference type="RefSeq" id="WP_147683091.1">
    <property type="nucleotide sequence ID" value="NZ_VDUX01000001.1"/>
</dbReference>
<keyword evidence="6 8" id="KW-1133">Transmembrane helix</keyword>
<comment type="caution">
    <text evidence="9">The sequence shown here is derived from an EMBL/GenBank/DDBJ whole genome shotgun (WGS) entry which is preliminary data.</text>
</comment>
<keyword evidence="7 8" id="KW-0472">Membrane</keyword>
<evidence type="ECO:0000256" key="8">
    <source>
        <dbReference type="SAM" id="Phobius"/>
    </source>
</evidence>
<dbReference type="GO" id="GO:0009103">
    <property type="term" value="P:lipopolysaccharide biosynthetic process"/>
    <property type="evidence" value="ECO:0007669"/>
    <property type="project" value="UniProtKB-ARBA"/>
</dbReference>
<feature type="transmembrane region" description="Helical" evidence="8">
    <location>
        <begin position="278"/>
        <end position="298"/>
    </location>
</feature>
<evidence type="ECO:0000256" key="4">
    <source>
        <dbReference type="ARBA" id="ARBA00022679"/>
    </source>
</evidence>
<evidence type="ECO:0000313" key="10">
    <source>
        <dbReference type="Proteomes" id="UP000321571"/>
    </source>
</evidence>
<dbReference type="GO" id="GO:0016763">
    <property type="term" value="F:pentosyltransferase activity"/>
    <property type="evidence" value="ECO:0007669"/>
    <property type="project" value="TreeGrafter"/>
</dbReference>
<feature type="transmembrane region" description="Helical" evidence="8">
    <location>
        <begin position="118"/>
        <end position="136"/>
    </location>
</feature>
<dbReference type="EMBL" id="VDUX01000001">
    <property type="protein sequence ID" value="TXL62934.1"/>
    <property type="molecule type" value="Genomic_DNA"/>
</dbReference>
<dbReference type="InterPro" id="IPR050297">
    <property type="entry name" value="LipidA_mod_glycosyltrf_83"/>
</dbReference>
<name>A0A5C8NM59_9ACTN</name>
<feature type="transmembrane region" description="Helical" evidence="8">
    <location>
        <begin position="305"/>
        <end position="323"/>
    </location>
</feature>
<keyword evidence="3" id="KW-0328">Glycosyltransferase</keyword>
<evidence type="ECO:0000256" key="3">
    <source>
        <dbReference type="ARBA" id="ARBA00022676"/>
    </source>
</evidence>
<evidence type="ECO:0000313" key="9">
    <source>
        <dbReference type="EMBL" id="TXL62934.1"/>
    </source>
</evidence>
<dbReference type="Proteomes" id="UP000321571">
    <property type="component" value="Unassembled WGS sequence"/>
</dbReference>
<proteinExistence type="predicted"/>
<feature type="transmembrane region" description="Helical" evidence="8">
    <location>
        <begin position="168"/>
        <end position="184"/>
    </location>
</feature>